<evidence type="ECO:0000313" key="8">
    <source>
        <dbReference type="EMBL" id="GAA4284495.1"/>
    </source>
</evidence>
<gene>
    <name evidence="6" type="primary">glgE</name>
    <name evidence="8" type="ORF">GCM10022261_20260</name>
</gene>
<comment type="caution">
    <text evidence="8">The sequence shown here is derived from an EMBL/GenBank/DDBJ whole genome shotgun (WGS) entry which is preliminary data.</text>
</comment>
<dbReference type="InterPro" id="IPR026585">
    <property type="entry name" value="GlgE"/>
</dbReference>
<keyword evidence="9" id="KW-1185">Reference proteome</keyword>
<feature type="binding site" evidence="6">
    <location>
        <position position="318"/>
    </location>
    <ligand>
        <name>alpha-maltose 1-phosphate</name>
        <dbReference type="ChEBI" id="CHEBI:63576"/>
    </ligand>
</feature>
<feature type="site" description="Transition state stabilizer" evidence="6">
    <location>
        <position position="474"/>
    </location>
</feature>
<feature type="binding site" evidence="6">
    <location>
        <begin position="527"/>
        <end position="528"/>
    </location>
    <ligand>
        <name>alpha-maltose 1-phosphate</name>
        <dbReference type="ChEBI" id="CHEBI:63576"/>
    </ligand>
</feature>
<evidence type="ECO:0000259" key="7">
    <source>
        <dbReference type="SMART" id="SM00642"/>
    </source>
</evidence>
<dbReference type="InterPro" id="IPR006047">
    <property type="entry name" value="GH13_cat_dom"/>
</dbReference>
<feature type="binding site" evidence="6">
    <location>
        <position position="389"/>
    </location>
    <ligand>
        <name>alpha-maltose 1-phosphate</name>
        <dbReference type="ChEBI" id="CHEBI:63576"/>
    </ligand>
</feature>
<evidence type="ECO:0000313" key="9">
    <source>
        <dbReference type="Proteomes" id="UP001501586"/>
    </source>
</evidence>
<comment type="function">
    <text evidence="6">Maltosyltransferase that uses maltose 1-phosphate (M1P) as the sugar donor to elongate linear or branched alpha-(1-&gt;4)-glucans. Is involved in a branched alpha-glucan biosynthetic pathway from trehalose, together with TreS, Mak and GlgB.</text>
</comment>
<dbReference type="InterPro" id="IPR021828">
    <property type="entry name" value="GlgE_dom_N/S"/>
</dbReference>
<dbReference type="EC" id="2.4.99.16" evidence="6"/>
<dbReference type="HAMAP" id="MF_02124">
    <property type="entry name" value="GlgE"/>
    <property type="match status" value="1"/>
</dbReference>
<accession>A0ABP8EKI9</accession>
<protein>
    <recommendedName>
        <fullName evidence="6">Alpha-1,4-glucan:maltose-1-phosphate maltosyltransferase</fullName>
        <shortName evidence="6">GMPMT</shortName>
        <ecNumber evidence="6">2.4.99.16</ecNumber>
    </recommendedName>
    <alternativeName>
        <fullName evidence="6">(1-&gt;4)-alpha-D-glucan:maltose-1-phosphate alpha-D-maltosyltransferase</fullName>
    </alternativeName>
</protein>
<comment type="catalytic activity">
    <reaction evidence="5 6">
        <text>alpha-maltose 1-phosphate + [(1-&gt;4)-alpha-D-glucosyl](n) = [(1-&gt;4)-alpha-D-glucosyl](n+2) + phosphate</text>
        <dbReference type="Rhea" id="RHEA:42692"/>
        <dbReference type="Rhea" id="RHEA-COMP:9584"/>
        <dbReference type="Rhea" id="RHEA-COMP:10183"/>
        <dbReference type="ChEBI" id="CHEBI:15444"/>
        <dbReference type="ChEBI" id="CHEBI:43474"/>
        <dbReference type="ChEBI" id="CHEBI:63576"/>
        <dbReference type="EC" id="2.4.99.16"/>
    </reaction>
</comment>
<dbReference type="Pfam" id="PF11896">
    <property type="entry name" value="GlgE_dom_N_S"/>
    <property type="match status" value="1"/>
</dbReference>
<proteinExistence type="inferred from homology"/>
<dbReference type="EMBL" id="BAABAZ010000006">
    <property type="protein sequence ID" value="GAA4284495.1"/>
    <property type="molecule type" value="Genomic_DNA"/>
</dbReference>
<dbReference type="InterPro" id="IPR013780">
    <property type="entry name" value="Glyco_hydro_b"/>
</dbReference>
<dbReference type="Gene3D" id="3.20.20.80">
    <property type="entry name" value="Glycosidases"/>
    <property type="match status" value="1"/>
</dbReference>
<reference evidence="9" key="1">
    <citation type="journal article" date="2019" name="Int. J. Syst. Evol. Microbiol.">
        <title>The Global Catalogue of Microorganisms (GCM) 10K type strain sequencing project: providing services to taxonomists for standard genome sequencing and annotation.</title>
        <authorList>
            <consortium name="The Broad Institute Genomics Platform"/>
            <consortium name="The Broad Institute Genome Sequencing Center for Infectious Disease"/>
            <person name="Wu L."/>
            <person name="Ma J."/>
        </authorList>
    </citation>
    <scope>NUCLEOTIDE SEQUENCE [LARGE SCALE GENOMIC DNA]</scope>
    <source>
        <strain evidence="9">JCM 17458</strain>
    </source>
</reference>
<evidence type="ECO:0000256" key="6">
    <source>
        <dbReference type="HAMAP-Rule" id="MF_02124"/>
    </source>
</evidence>
<evidence type="ECO:0000256" key="1">
    <source>
        <dbReference type="ARBA" id="ARBA00011738"/>
    </source>
</evidence>
<dbReference type="InterPro" id="IPR017853">
    <property type="entry name" value="GH"/>
</dbReference>
<feature type="binding site" evidence="6">
    <location>
        <position position="258"/>
    </location>
    <ligand>
        <name>alpha-maltose 1-phosphate</name>
        <dbReference type="ChEBI" id="CHEBI:63576"/>
    </ligand>
</feature>
<dbReference type="Gene3D" id="2.60.40.1180">
    <property type="entry name" value="Golgi alpha-mannosidase II"/>
    <property type="match status" value="2"/>
</dbReference>
<feature type="active site" description="Nucleophile" evidence="6">
    <location>
        <position position="388"/>
    </location>
</feature>
<dbReference type="RefSeq" id="WP_236866579.1">
    <property type="nucleotide sequence ID" value="NZ_BAABAZ010000006.1"/>
</dbReference>
<dbReference type="InterPro" id="IPR049171">
    <property type="entry name" value="GLGE_C"/>
</dbReference>
<dbReference type="SMART" id="SM00642">
    <property type="entry name" value="Aamy"/>
    <property type="match status" value="1"/>
</dbReference>
<dbReference type="InterPro" id="IPR013783">
    <property type="entry name" value="Ig-like_fold"/>
</dbReference>
<sequence>MSHYFSRIPIIDPQPLVECGAFPAKAIIGETVPVAATVFREGHDLIGVNAVLLDADDREVHRSLLFNSIEDVDRYEGFVVPRTTGLHHIVVEGWADVFSTWRRRAELKIAADSDVELMLAEGIRLLDGYRASPGRVDRDREIVQEALDHLGAASVQPLERLHRALSPRLLDLMKRRPIRSLLSRSRRLPLKVSRPLAGNSAWYEFFPRSEGAHRDPVTGTWTSGTLRTAEDSLQRVADMGFDVIYLPPVHPIGEVNRKGPNNTLTAGPEDPGSPWAVGSKDGGHDAIHPDLGTFDDFDRFVARAHDLGLEVALDLALQAAPDHPWVSEHPEFFTRQLDGSIAYAENPPKKYQDIYPLNFDNDYRALRGEVLRIVELWISHGVTIFRVDNPHTKPLRFWEWLIATINSRHPEVVFLAEAFTRPAMMHSLAKAGFQQSYSYFTWRNTREEIEEYLVELRDESGPFLRPNFFVNTPDILTEYLQFGGPAAFRIRAALAATSSPLWGVYAGYELYEHVARPGAEEYIDNEKYEYKQRDFDAALAEGRSLAPYITRLNEIRRMHPALGELRNVTIHGSDDDSVLVFSKRKGEDVLIIVLNVDPHSTRETMVRLDLAALRPFSLFTEAPPGRNVASLSAELESAAAAGALGGPSEAGHQHDPVPVPASRAAREFEAHDLITGQTWTWGADNYVRLDPKVEPAHIIQVRWPEG</sequence>
<dbReference type="PANTHER" id="PTHR47786">
    <property type="entry name" value="ALPHA-1,4-GLUCAN:MALTOSE-1-PHOSPHATE MALTOSYLTRANSFERASE"/>
    <property type="match status" value="1"/>
</dbReference>
<feature type="active site" description="Proton donor" evidence="6">
    <location>
        <position position="417"/>
    </location>
</feature>
<keyword evidence="4 6" id="KW-0119">Carbohydrate metabolism</keyword>
<evidence type="ECO:0000256" key="4">
    <source>
        <dbReference type="ARBA" id="ARBA00023277"/>
    </source>
</evidence>
<dbReference type="PANTHER" id="PTHR47786:SF2">
    <property type="entry name" value="GLYCOSYL HYDROLASE FAMILY 13 CATALYTIC DOMAIN-CONTAINING PROTEIN"/>
    <property type="match status" value="1"/>
</dbReference>
<dbReference type="Gene3D" id="1.20.58.80">
    <property type="entry name" value="Phosphotransferase system, lactose/cellobiose-type IIA subunit"/>
    <property type="match status" value="1"/>
</dbReference>
<dbReference type="CDD" id="cd11344">
    <property type="entry name" value="AmyAc_GlgE_like"/>
    <property type="match status" value="1"/>
</dbReference>
<feature type="domain" description="Glycosyl hydrolase family 13 catalytic" evidence="7">
    <location>
        <begin position="200"/>
        <end position="543"/>
    </location>
</feature>
<comment type="similarity">
    <text evidence="6">Belongs to the glycosyl hydrolase 13 family. GlgE subfamily.</text>
</comment>
<keyword evidence="3 6" id="KW-0808">Transferase</keyword>
<feature type="binding site" evidence="6">
    <location>
        <position position="353"/>
    </location>
    <ligand>
        <name>alpha-maltose 1-phosphate</name>
        <dbReference type="ChEBI" id="CHEBI:63576"/>
    </ligand>
</feature>
<comment type="subunit">
    <text evidence="1 6">Homodimer.</text>
</comment>
<evidence type="ECO:0000256" key="2">
    <source>
        <dbReference type="ARBA" id="ARBA00022676"/>
    </source>
</evidence>
<dbReference type="Pfam" id="PF21702">
    <property type="entry name" value="GLGE_C"/>
    <property type="match status" value="2"/>
</dbReference>
<dbReference type="SUPFAM" id="SSF51445">
    <property type="entry name" value="(Trans)glycosidases"/>
    <property type="match status" value="1"/>
</dbReference>
<evidence type="ECO:0000256" key="3">
    <source>
        <dbReference type="ARBA" id="ARBA00022679"/>
    </source>
</evidence>
<organism evidence="8 9">
    <name type="scientific">Brevibacterium daeguense</name>
    <dbReference type="NCBI Taxonomy" id="909936"/>
    <lineage>
        <taxon>Bacteria</taxon>
        <taxon>Bacillati</taxon>
        <taxon>Actinomycetota</taxon>
        <taxon>Actinomycetes</taxon>
        <taxon>Micrococcales</taxon>
        <taxon>Brevibacteriaceae</taxon>
        <taxon>Brevibacterium</taxon>
    </lineage>
</organism>
<name>A0ABP8EKI9_9MICO</name>
<keyword evidence="2 6" id="KW-0328">Glycosyltransferase</keyword>
<dbReference type="Proteomes" id="UP001501586">
    <property type="component" value="Unassembled WGS sequence"/>
</dbReference>
<dbReference type="Gene3D" id="2.60.40.10">
    <property type="entry name" value="Immunoglobulins"/>
    <property type="match status" value="1"/>
</dbReference>
<evidence type="ECO:0000256" key="5">
    <source>
        <dbReference type="ARBA" id="ARBA00048735"/>
    </source>
</evidence>